<dbReference type="InterPro" id="IPR043675">
    <property type="entry name" value="TrmR_methyltr"/>
</dbReference>
<dbReference type="OrthoDB" id="9799672at2"/>
<name>A0A4Y8ISH2_9BACI</name>
<dbReference type="GO" id="GO:0030488">
    <property type="term" value="P:tRNA methylation"/>
    <property type="evidence" value="ECO:0007669"/>
    <property type="project" value="UniProtKB-UniRule"/>
</dbReference>
<feature type="binding site" evidence="4">
    <location>
        <position position="143"/>
    </location>
    <ligand>
        <name>Mg(2+)</name>
        <dbReference type="ChEBI" id="CHEBI:18420"/>
    </ligand>
</feature>
<accession>A0A4Y8ISH2</accession>
<keyword evidence="6" id="KW-1185">Reference proteome</keyword>
<feature type="binding site" evidence="4">
    <location>
        <position position="144"/>
    </location>
    <ligand>
        <name>Mg(2+)</name>
        <dbReference type="ChEBI" id="CHEBI:18420"/>
    </ligand>
</feature>
<gene>
    <name evidence="4" type="primary">trmR</name>
    <name evidence="5" type="ORF">E3U55_00410</name>
</gene>
<keyword evidence="4" id="KW-0819">tRNA processing</keyword>
<dbReference type="SUPFAM" id="SSF53335">
    <property type="entry name" value="S-adenosyl-L-methionine-dependent methyltransferases"/>
    <property type="match status" value="1"/>
</dbReference>
<feature type="binding site" evidence="4">
    <location>
        <position position="71"/>
    </location>
    <ligand>
        <name>S-adenosyl-L-methionine</name>
        <dbReference type="ChEBI" id="CHEBI:59789"/>
    </ligand>
</feature>
<organism evidence="5 6">
    <name type="scientific">Filobacillus milosensis</name>
    <dbReference type="NCBI Taxonomy" id="94137"/>
    <lineage>
        <taxon>Bacteria</taxon>
        <taxon>Bacillati</taxon>
        <taxon>Bacillota</taxon>
        <taxon>Bacilli</taxon>
        <taxon>Bacillales</taxon>
        <taxon>Bacillaceae</taxon>
        <taxon>Filobacillus</taxon>
    </lineage>
</organism>
<evidence type="ECO:0000256" key="1">
    <source>
        <dbReference type="ARBA" id="ARBA00022603"/>
    </source>
</evidence>
<dbReference type="PANTHER" id="PTHR10509">
    <property type="entry name" value="O-METHYLTRANSFERASE-RELATED"/>
    <property type="match status" value="1"/>
</dbReference>
<evidence type="ECO:0000256" key="3">
    <source>
        <dbReference type="ARBA" id="ARBA00022691"/>
    </source>
</evidence>
<keyword evidence="2 4" id="KW-0808">Transferase</keyword>
<dbReference type="InterPro" id="IPR002935">
    <property type="entry name" value="SAM_O-MeTrfase"/>
</dbReference>
<evidence type="ECO:0000256" key="2">
    <source>
        <dbReference type="ARBA" id="ARBA00022679"/>
    </source>
</evidence>
<evidence type="ECO:0000313" key="5">
    <source>
        <dbReference type="EMBL" id="TFB24888.1"/>
    </source>
</evidence>
<dbReference type="GO" id="GO:0008757">
    <property type="term" value="F:S-adenosylmethionine-dependent methyltransferase activity"/>
    <property type="evidence" value="ECO:0007669"/>
    <property type="project" value="TreeGrafter"/>
</dbReference>
<dbReference type="EMBL" id="SOPW01000001">
    <property type="protein sequence ID" value="TFB24888.1"/>
    <property type="molecule type" value="Genomic_DNA"/>
</dbReference>
<dbReference type="GO" id="GO:0000287">
    <property type="term" value="F:magnesium ion binding"/>
    <property type="evidence" value="ECO:0007669"/>
    <property type="project" value="UniProtKB-UniRule"/>
</dbReference>
<dbReference type="Pfam" id="PF01596">
    <property type="entry name" value="Methyltransf_3"/>
    <property type="match status" value="1"/>
</dbReference>
<sequence length="198" mass="22692">MGNKSLPVIDMMEKYAQEHHIPIMEKDGIELLKQLIRLHQPKQILEVGTAIGYSAIQMALTLPNLHITSIEKDENRYNEAIKNVDEAGLSQRIKLVLADASDYLEELDESYDFVFIDAAKGQYQRYFEQIHPCLVTGGLMVIDNVLFKGYVSKEVQDKDRLVKLGEKINRFNKWLIQHQEYDTTILETGDGVALALKR</sequence>
<dbReference type="Proteomes" id="UP000297975">
    <property type="component" value="Unassembled WGS sequence"/>
</dbReference>
<comment type="function">
    <text evidence="4">Catalyzes the methylation of 5-hydroxyuridine (ho5U) to form 5-methoxyuridine (mo5U) at position 34 in tRNAs.</text>
</comment>
<feature type="binding site" evidence="4">
    <location>
        <position position="24"/>
    </location>
    <ligand>
        <name>S-adenosyl-L-methionine</name>
        <dbReference type="ChEBI" id="CHEBI:59789"/>
    </ligand>
</feature>
<feature type="binding site" evidence="4">
    <location>
        <position position="54"/>
    </location>
    <ligand>
        <name>S-adenosyl-L-methionine</name>
        <dbReference type="ChEBI" id="CHEBI:59789"/>
    </ligand>
</feature>
<comment type="catalytic activity">
    <reaction evidence="4">
        <text>5-hydroxyuridine(34) in tRNA + S-adenosyl-L-methionine = 5-methoxyuridine(34) in tRNA + S-adenosyl-L-homocysteine + H(+)</text>
        <dbReference type="Rhea" id="RHEA:60524"/>
        <dbReference type="Rhea" id="RHEA-COMP:13381"/>
        <dbReference type="Rhea" id="RHEA-COMP:15591"/>
        <dbReference type="ChEBI" id="CHEBI:15378"/>
        <dbReference type="ChEBI" id="CHEBI:57856"/>
        <dbReference type="ChEBI" id="CHEBI:59789"/>
        <dbReference type="ChEBI" id="CHEBI:136877"/>
        <dbReference type="ChEBI" id="CHEBI:143860"/>
    </reaction>
</comment>
<dbReference type="InterPro" id="IPR029063">
    <property type="entry name" value="SAM-dependent_MTases_sf"/>
</dbReference>
<keyword evidence="3 4" id="KW-0949">S-adenosyl-L-methionine</keyword>
<keyword evidence="4" id="KW-0479">Metal-binding</keyword>
<dbReference type="CDD" id="cd02440">
    <property type="entry name" value="AdoMet_MTases"/>
    <property type="match status" value="1"/>
</dbReference>
<feature type="binding site" evidence="4">
    <location>
        <begin position="99"/>
        <end position="100"/>
    </location>
    <ligand>
        <name>S-adenosyl-L-methionine</name>
        <dbReference type="ChEBI" id="CHEBI:59789"/>
    </ligand>
</feature>
<dbReference type="InterPro" id="IPR050362">
    <property type="entry name" value="Cation-dep_OMT"/>
</dbReference>
<dbReference type="HAMAP" id="MF_02217">
    <property type="entry name" value="TrmR_methyltr"/>
    <property type="match status" value="1"/>
</dbReference>
<dbReference type="EC" id="2.1.1.-" evidence="4"/>
<protein>
    <recommendedName>
        <fullName evidence="4">tRNA 5-hydroxyuridine methyltransferase</fullName>
        <ecNumber evidence="4">2.1.1.-</ecNumber>
    </recommendedName>
    <alternativeName>
        <fullName evidence="4">ho5U methyltransferase</fullName>
    </alternativeName>
</protein>
<proteinExistence type="inferred from homology"/>
<feature type="binding site" evidence="4">
    <location>
        <position position="117"/>
    </location>
    <ligand>
        <name>Mg(2+)</name>
        <dbReference type="ChEBI" id="CHEBI:18420"/>
    </ligand>
</feature>
<comment type="similarity">
    <text evidence="4">Belongs to the class I-like SAM-binding methyltransferase superfamily. Cation-dependent O-methyltransferase family.</text>
</comment>
<dbReference type="Gene3D" id="3.40.50.150">
    <property type="entry name" value="Vaccinia Virus protein VP39"/>
    <property type="match status" value="1"/>
</dbReference>
<keyword evidence="1 4" id="KW-0489">Methyltransferase</keyword>
<dbReference type="PANTHER" id="PTHR10509:SF14">
    <property type="entry name" value="CAFFEOYL-COA O-METHYLTRANSFERASE 3-RELATED"/>
    <property type="match status" value="1"/>
</dbReference>
<dbReference type="GO" id="GO:0016300">
    <property type="term" value="F:tRNA (uridine) methyltransferase activity"/>
    <property type="evidence" value="ECO:0007669"/>
    <property type="project" value="UniProtKB-UniRule"/>
</dbReference>
<dbReference type="GO" id="GO:0008171">
    <property type="term" value="F:O-methyltransferase activity"/>
    <property type="evidence" value="ECO:0007669"/>
    <property type="project" value="InterPro"/>
</dbReference>
<dbReference type="AlphaFoldDB" id="A0A4Y8ISH2"/>
<comment type="caution">
    <text evidence="5">The sequence shown here is derived from an EMBL/GenBank/DDBJ whole genome shotgun (WGS) entry which is preliminary data.</text>
</comment>
<comment type="subunit">
    <text evidence="4">Homodimer.</text>
</comment>
<evidence type="ECO:0000313" key="6">
    <source>
        <dbReference type="Proteomes" id="UP000297975"/>
    </source>
</evidence>
<reference evidence="5 6" key="1">
    <citation type="submission" date="2019-03" db="EMBL/GenBank/DDBJ databases">
        <authorList>
            <person name="He R.-H."/>
        </authorList>
    </citation>
    <scope>NUCLEOTIDE SEQUENCE [LARGE SCALE GENOMIC DNA]</scope>
    <source>
        <strain evidence="6">SH 714</strain>
    </source>
</reference>
<feature type="binding site" evidence="4">
    <location>
        <position position="117"/>
    </location>
    <ligand>
        <name>S-adenosyl-L-methionine</name>
        <dbReference type="ChEBI" id="CHEBI:59789"/>
    </ligand>
</feature>
<evidence type="ECO:0000256" key="4">
    <source>
        <dbReference type="HAMAP-Rule" id="MF_02217"/>
    </source>
</evidence>
<keyword evidence="4" id="KW-0460">Magnesium</keyword>
<dbReference type="PROSITE" id="PS51682">
    <property type="entry name" value="SAM_OMT_I"/>
    <property type="match status" value="1"/>
</dbReference>